<keyword evidence="1" id="KW-0472">Membrane</keyword>
<accession>A0A919RFK8</accession>
<evidence type="ECO:0000313" key="2">
    <source>
        <dbReference type="EMBL" id="GII90986.1"/>
    </source>
</evidence>
<dbReference type="RefSeq" id="WP_204021882.1">
    <property type="nucleotide sequence ID" value="NZ_BOOW01000007.1"/>
</dbReference>
<feature type="transmembrane region" description="Helical" evidence="1">
    <location>
        <begin position="30"/>
        <end position="47"/>
    </location>
</feature>
<dbReference type="EMBL" id="BOOW01000007">
    <property type="protein sequence ID" value="GII90986.1"/>
    <property type="molecule type" value="Genomic_DNA"/>
</dbReference>
<dbReference type="AlphaFoldDB" id="A0A919RFK8"/>
<sequence>MGHSRSTVILFLVAGGALLVGVVYFAPWPVWALLVTVILVAAAVVLSRRAFHGRSISAAPETPRPYIPVAPVQRQESPVERVALPSSVEDYDFLLSATVIWTSTRTVMNESIGNPAALAVEAILARARRITQQRPPGRASLVQHELSGALGIMQPDATSRLQVMAESITLILPERDQERLEKLASVRKDKAVWEHERKYEQSRREYLGDDVLKDMGSTVVWWLTRNDDHVEKTVQDIGLLAQLSAAANNKEIPEGFYPVTGEPPMTQSSEPDPGFSSAFPPGFSAETSPADCFEAFLRSLDFQEDDPQRSLFTAQVAEHVMQHGRREVADEILRRFDASPPMPDPANE</sequence>
<feature type="transmembrane region" description="Helical" evidence="1">
    <location>
        <begin position="7"/>
        <end position="24"/>
    </location>
</feature>
<evidence type="ECO:0000256" key="1">
    <source>
        <dbReference type="SAM" id="Phobius"/>
    </source>
</evidence>
<protein>
    <submittedName>
        <fullName evidence="2">Uncharacterized protein</fullName>
    </submittedName>
</protein>
<proteinExistence type="predicted"/>
<name>A0A919RFK8_9ACTN</name>
<organism evidence="2 3">
    <name type="scientific">Sinosporangium siamense</name>
    <dbReference type="NCBI Taxonomy" id="1367973"/>
    <lineage>
        <taxon>Bacteria</taxon>
        <taxon>Bacillati</taxon>
        <taxon>Actinomycetota</taxon>
        <taxon>Actinomycetes</taxon>
        <taxon>Streptosporangiales</taxon>
        <taxon>Streptosporangiaceae</taxon>
        <taxon>Sinosporangium</taxon>
    </lineage>
</organism>
<reference evidence="2" key="1">
    <citation type="submission" date="2021-01" db="EMBL/GenBank/DDBJ databases">
        <title>Whole genome shotgun sequence of Sinosporangium siamense NBRC 109515.</title>
        <authorList>
            <person name="Komaki H."/>
            <person name="Tamura T."/>
        </authorList>
    </citation>
    <scope>NUCLEOTIDE SEQUENCE</scope>
    <source>
        <strain evidence="2">NBRC 109515</strain>
    </source>
</reference>
<dbReference type="Proteomes" id="UP000606172">
    <property type="component" value="Unassembled WGS sequence"/>
</dbReference>
<keyword evidence="1" id="KW-1133">Transmembrane helix</keyword>
<evidence type="ECO:0000313" key="3">
    <source>
        <dbReference type="Proteomes" id="UP000606172"/>
    </source>
</evidence>
<keyword evidence="1" id="KW-0812">Transmembrane</keyword>
<gene>
    <name evidence="2" type="ORF">Ssi02_12170</name>
</gene>
<keyword evidence="3" id="KW-1185">Reference proteome</keyword>
<comment type="caution">
    <text evidence="2">The sequence shown here is derived from an EMBL/GenBank/DDBJ whole genome shotgun (WGS) entry which is preliminary data.</text>
</comment>